<dbReference type="GO" id="GO:0005975">
    <property type="term" value="P:carbohydrate metabolic process"/>
    <property type="evidence" value="ECO:0007669"/>
    <property type="project" value="InterPro"/>
</dbReference>
<proteinExistence type="predicted"/>
<dbReference type="SUPFAM" id="SSF88713">
    <property type="entry name" value="Glycoside hydrolase/deacetylase"/>
    <property type="match status" value="1"/>
</dbReference>
<dbReference type="InterPro" id="IPR002509">
    <property type="entry name" value="NODB_dom"/>
</dbReference>
<evidence type="ECO:0000259" key="3">
    <source>
        <dbReference type="PROSITE" id="PS51677"/>
    </source>
</evidence>
<dbReference type="InterPro" id="IPR011330">
    <property type="entry name" value="Glyco_hydro/deAcase_b/a-brl"/>
</dbReference>
<evidence type="ECO:0000313" key="4">
    <source>
        <dbReference type="EMBL" id="SFV32893.1"/>
    </source>
</evidence>
<dbReference type="Proteomes" id="UP000199537">
    <property type="component" value="Unassembled WGS sequence"/>
</dbReference>
<dbReference type="OrthoDB" id="9812065at2"/>
<dbReference type="GO" id="GO:0016810">
    <property type="term" value="F:hydrolase activity, acting on carbon-nitrogen (but not peptide) bonds"/>
    <property type="evidence" value="ECO:0007669"/>
    <property type="project" value="InterPro"/>
</dbReference>
<dbReference type="PANTHER" id="PTHR10587">
    <property type="entry name" value="GLYCOSYL TRANSFERASE-RELATED"/>
    <property type="match status" value="1"/>
</dbReference>
<dbReference type="CDD" id="cd10917">
    <property type="entry name" value="CE4_NodB_like_6s_7s"/>
    <property type="match status" value="1"/>
</dbReference>
<dbReference type="InterPro" id="IPR050248">
    <property type="entry name" value="Polysacc_deacetylase_ArnD"/>
</dbReference>
<accession>A0A1I7NE84</accession>
<sequence length="213" mass="25246">MMYWTRTPFWIKSMFPNWIWDVKEAQPAVYLTFDDGPHPEITPFVLEQLRKYHAHATFFCIGHRVVKYPDVYQQIFIEEHSIGNHTYDHLDGWNVSAQKYVDNVMLAAVHINSHLFRPPYGHITPWLYRKIKQQLPEMRVVMWDVLSGDFDTSLSPQDCTEKVLFKTRPGSVIVFHDSEKARPRLEYTLPRVLAYFEKKGWAMKALPYQKISL</sequence>
<dbReference type="EMBL" id="FPCJ01000001">
    <property type="protein sequence ID" value="SFV32893.1"/>
    <property type="molecule type" value="Genomic_DNA"/>
</dbReference>
<dbReference type="Gene3D" id="3.20.20.370">
    <property type="entry name" value="Glycoside hydrolase/deacetylase"/>
    <property type="match status" value="1"/>
</dbReference>
<dbReference type="GO" id="GO:0046872">
    <property type="term" value="F:metal ion binding"/>
    <property type="evidence" value="ECO:0007669"/>
    <property type="project" value="UniProtKB-KW"/>
</dbReference>
<dbReference type="RefSeq" id="WP_092459444.1">
    <property type="nucleotide sequence ID" value="NZ_FPCJ01000001.1"/>
</dbReference>
<organism evidence="4 5">
    <name type="scientific">Thermoflavifilum thermophilum</name>
    <dbReference type="NCBI Taxonomy" id="1393122"/>
    <lineage>
        <taxon>Bacteria</taxon>
        <taxon>Pseudomonadati</taxon>
        <taxon>Bacteroidota</taxon>
        <taxon>Chitinophagia</taxon>
        <taxon>Chitinophagales</taxon>
        <taxon>Chitinophagaceae</taxon>
        <taxon>Thermoflavifilum</taxon>
    </lineage>
</organism>
<dbReference type="STRING" id="1393122.SAMN05660895_1490"/>
<dbReference type="PANTHER" id="PTHR10587:SF133">
    <property type="entry name" value="CHITIN DEACETYLASE 1-RELATED"/>
    <property type="match status" value="1"/>
</dbReference>
<dbReference type="Pfam" id="PF01522">
    <property type="entry name" value="Polysacc_deac_1"/>
    <property type="match status" value="1"/>
</dbReference>
<reference evidence="5" key="1">
    <citation type="submission" date="2016-10" db="EMBL/GenBank/DDBJ databases">
        <authorList>
            <person name="Varghese N."/>
            <person name="Submissions S."/>
        </authorList>
    </citation>
    <scope>NUCLEOTIDE SEQUENCE [LARGE SCALE GENOMIC DNA]</scope>
    <source>
        <strain evidence="5">DSM 14807</strain>
    </source>
</reference>
<protein>
    <submittedName>
        <fullName evidence="4">Peptidoglycan/xylan/chitin deacetylase, PgdA/CDA1 family</fullName>
    </submittedName>
</protein>
<evidence type="ECO:0000313" key="5">
    <source>
        <dbReference type="Proteomes" id="UP000199537"/>
    </source>
</evidence>
<name>A0A1I7NE84_9BACT</name>
<dbReference type="PROSITE" id="PS51677">
    <property type="entry name" value="NODB"/>
    <property type="match status" value="1"/>
</dbReference>
<dbReference type="AlphaFoldDB" id="A0A1I7NE84"/>
<dbReference type="GO" id="GO:0016020">
    <property type="term" value="C:membrane"/>
    <property type="evidence" value="ECO:0007669"/>
    <property type="project" value="TreeGrafter"/>
</dbReference>
<evidence type="ECO:0000256" key="2">
    <source>
        <dbReference type="ARBA" id="ARBA00022801"/>
    </source>
</evidence>
<gene>
    <name evidence="4" type="ORF">SAMN05660895_1490</name>
</gene>
<keyword evidence="1" id="KW-0479">Metal-binding</keyword>
<evidence type="ECO:0000256" key="1">
    <source>
        <dbReference type="ARBA" id="ARBA00022723"/>
    </source>
</evidence>
<feature type="domain" description="NodB homology" evidence="3">
    <location>
        <begin position="27"/>
        <end position="104"/>
    </location>
</feature>
<keyword evidence="2" id="KW-0378">Hydrolase</keyword>
<keyword evidence="5" id="KW-1185">Reference proteome</keyword>